<keyword evidence="5 8" id="KW-0812">Transmembrane</keyword>
<accession>A0AA35G883</accession>
<feature type="transmembrane region" description="Helical" evidence="8">
    <location>
        <begin position="295"/>
        <end position="312"/>
    </location>
</feature>
<keyword evidence="4" id="KW-1003">Cell membrane</keyword>
<evidence type="ECO:0000313" key="11">
    <source>
        <dbReference type="Proteomes" id="UP001163687"/>
    </source>
</evidence>
<dbReference type="GO" id="GO:0005886">
    <property type="term" value="C:plasma membrane"/>
    <property type="evidence" value="ECO:0007669"/>
    <property type="project" value="UniProtKB-SubCell"/>
</dbReference>
<dbReference type="PROSITE" id="PS51012">
    <property type="entry name" value="ABC_TM2"/>
    <property type="match status" value="1"/>
</dbReference>
<keyword evidence="3" id="KW-0813">Transport</keyword>
<dbReference type="Pfam" id="PF12698">
    <property type="entry name" value="ABC2_membrane_3"/>
    <property type="match status" value="1"/>
</dbReference>
<evidence type="ECO:0000256" key="6">
    <source>
        <dbReference type="ARBA" id="ARBA00022989"/>
    </source>
</evidence>
<dbReference type="InterPro" id="IPR013525">
    <property type="entry name" value="ABC2_TM"/>
</dbReference>
<dbReference type="Gene3D" id="3.40.1710.10">
    <property type="entry name" value="abc type-2 transporter like domain"/>
    <property type="match status" value="1"/>
</dbReference>
<dbReference type="EMBL" id="AP025628">
    <property type="protein sequence ID" value="BDG59014.1"/>
    <property type="molecule type" value="Genomic_DNA"/>
</dbReference>
<gene>
    <name evidence="10" type="ORF">caldi_01040</name>
</gene>
<dbReference type="KEGG" id="cmic:caldi_01040"/>
<evidence type="ECO:0000256" key="4">
    <source>
        <dbReference type="ARBA" id="ARBA00022475"/>
    </source>
</evidence>
<evidence type="ECO:0000256" key="1">
    <source>
        <dbReference type="ARBA" id="ARBA00004651"/>
    </source>
</evidence>
<evidence type="ECO:0000259" key="9">
    <source>
        <dbReference type="PROSITE" id="PS51012"/>
    </source>
</evidence>
<keyword evidence="7 8" id="KW-0472">Membrane</keyword>
<keyword evidence="11" id="KW-1185">Reference proteome</keyword>
<dbReference type="Proteomes" id="UP001163687">
    <property type="component" value="Chromosome"/>
</dbReference>
<reference evidence="10" key="1">
    <citation type="submission" date="2022-03" db="EMBL/GenBank/DDBJ databases">
        <title>Complete genome sequence of Caldinitratiruptor microaerophilus.</title>
        <authorList>
            <person name="Mukaiyama R."/>
            <person name="Nishiyama T."/>
            <person name="Ueda K."/>
        </authorList>
    </citation>
    <scope>NUCLEOTIDE SEQUENCE</scope>
    <source>
        <strain evidence="10">JCM 16183</strain>
    </source>
</reference>
<keyword evidence="6 8" id="KW-1133">Transmembrane helix</keyword>
<dbReference type="AlphaFoldDB" id="A0AA35G883"/>
<feature type="transmembrane region" description="Helical" evidence="8">
    <location>
        <begin position="231"/>
        <end position="254"/>
    </location>
</feature>
<evidence type="ECO:0000256" key="5">
    <source>
        <dbReference type="ARBA" id="ARBA00022692"/>
    </source>
</evidence>
<dbReference type="InterPro" id="IPR047817">
    <property type="entry name" value="ABC2_TM_bact-type"/>
</dbReference>
<dbReference type="PANTHER" id="PTHR30294:SF29">
    <property type="entry name" value="MULTIDRUG ABC TRANSPORTER PERMEASE YBHS-RELATED"/>
    <property type="match status" value="1"/>
</dbReference>
<feature type="transmembrane region" description="Helical" evidence="8">
    <location>
        <begin position="21"/>
        <end position="42"/>
    </location>
</feature>
<evidence type="ECO:0000256" key="3">
    <source>
        <dbReference type="ARBA" id="ARBA00022448"/>
    </source>
</evidence>
<feature type="transmembrane region" description="Helical" evidence="8">
    <location>
        <begin position="318"/>
        <end position="336"/>
    </location>
</feature>
<feature type="domain" description="ABC transmembrane type-2" evidence="9">
    <location>
        <begin position="134"/>
        <end position="374"/>
    </location>
</feature>
<evidence type="ECO:0000256" key="2">
    <source>
        <dbReference type="ARBA" id="ARBA00007783"/>
    </source>
</evidence>
<evidence type="ECO:0000256" key="8">
    <source>
        <dbReference type="SAM" id="Phobius"/>
    </source>
</evidence>
<evidence type="ECO:0000256" key="7">
    <source>
        <dbReference type="ARBA" id="ARBA00023136"/>
    </source>
</evidence>
<dbReference type="InterPro" id="IPR051449">
    <property type="entry name" value="ABC-2_transporter_component"/>
</dbReference>
<comment type="similarity">
    <text evidence="2">Belongs to the ABC-2 integral membrane protein family.</text>
</comment>
<comment type="subcellular location">
    <subcellularLocation>
        <location evidence="1">Cell membrane</location>
        <topology evidence="1">Multi-pass membrane protein</topology>
    </subcellularLocation>
</comment>
<proteinExistence type="inferred from homology"/>
<dbReference type="PANTHER" id="PTHR30294">
    <property type="entry name" value="MEMBRANE COMPONENT OF ABC TRANSPORTER YHHJ-RELATED"/>
    <property type="match status" value="1"/>
</dbReference>
<organism evidence="10 11">
    <name type="scientific">Caldinitratiruptor microaerophilus</name>
    <dbReference type="NCBI Taxonomy" id="671077"/>
    <lineage>
        <taxon>Bacteria</taxon>
        <taxon>Bacillati</taxon>
        <taxon>Bacillota</taxon>
        <taxon>Clostridia</taxon>
        <taxon>Eubacteriales</taxon>
        <taxon>Symbiobacteriaceae</taxon>
        <taxon>Caldinitratiruptor</taxon>
    </lineage>
</organism>
<protein>
    <submittedName>
        <fullName evidence="10">Transport permease protein</fullName>
    </submittedName>
</protein>
<dbReference type="GO" id="GO:0140359">
    <property type="term" value="F:ABC-type transporter activity"/>
    <property type="evidence" value="ECO:0007669"/>
    <property type="project" value="InterPro"/>
</dbReference>
<dbReference type="RefSeq" id="WP_264843134.1">
    <property type="nucleotide sequence ID" value="NZ_AP025628.1"/>
</dbReference>
<sequence>MNLRRMWAIAAKEALHIRRDRATLIIILVMPVMMMLIFGYAVSTDVDRIPTAVLDRDHSAAGRLLVDKLASTGYFVFSVPAEDEEDLRRLVDSGQARAGLVIPAGFGRRLGRGEPAQVQMLIDGSDPLIARTALATAQLVVQAHSASLLAERVVRAGGTRPSGAIDFRPRVWYNPELDSVRFNLPGLLGAVLQNVTTLLTAFAIVRERERGSIEQLIVTPVRPLELMVGKLLPYSAIAFLEVALTLAVSVYWFGVRPSGSVPLLLALSTLFLLAALGFGLLISTVATNQLQAMQLAFALYLPSILLSGFMFPREAMPPVVAAIGLIFPLTFFLRVLRGIIVKGIGLDLLWRDVLVLAAFAAAIVGLAALRFRKRLG</sequence>
<feature type="transmembrane region" description="Helical" evidence="8">
    <location>
        <begin position="260"/>
        <end position="283"/>
    </location>
</feature>
<feature type="transmembrane region" description="Helical" evidence="8">
    <location>
        <begin position="348"/>
        <end position="369"/>
    </location>
</feature>
<name>A0AA35G883_9FIRM</name>
<evidence type="ECO:0000313" key="10">
    <source>
        <dbReference type="EMBL" id="BDG59014.1"/>
    </source>
</evidence>